<dbReference type="STRING" id="526222.Desal_2950"/>
<reference evidence="6 7" key="1">
    <citation type="submission" date="2009-06" db="EMBL/GenBank/DDBJ databases">
        <title>Complete sequence of Desulfovibrio salexigens DSM 2638.</title>
        <authorList>
            <consortium name="US DOE Joint Genome Institute"/>
            <person name="Lucas S."/>
            <person name="Copeland A."/>
            <person name="Lapidus A."/>
            <person name="Glavina del Rio T."/>
            <person name="Tice H."/>
            <person name="Bruce D."/>
            <person name="Goodwin L."/>
            <person name="Pitluck S."/>
            <person name="Munk A.C."/>
            <person name="Brettin T."/>
            <person name="Detter J.C."/>
            <person name="Han C."/>
            <person name="Tapia R."/>
            <person name="Larimer F."/>
            <person name="Land M."/>
            <person name="Hauser L."/>
            <person name="Kyrpides N."/>
            <person name="Anderson I."/>
            <person name="Wall J.D."/>
            <person name="Arkin A.P."/>
            <person name="Dehal P."/>
            <person name="Chivian D."/>
            <person name="Giles B."/>
            <person name="Hazen T.C."/>
        </authorList>
    </citation>
    <scope>NUCLEOTIDE SEQUENCE [LARGE SCALE GENOMIC DNA]</scope>
    <source>
        <strain evidence="7">ATCC 14822 / DSM 2638 / NCIMB 8403 / VKM B-1763</strain>
    </source>
</reference>
<comment type="pathway">
    <text evidence="3">Purine metabolism; IMP biosynthesis via de novo pathway; formate from 10-formyl-5,6,7,8-tetrahydrofolate: step 1/1.</text>
</comment>
<evidence type="ECO:0000313" key="7">
    <source>
        <dbReference type="Proteomes" id="UP000002601"/>
    </source>
</evidence>
<dbReference type="NCBIfam" id="TIGR00655">
    <property type="entry name" value="PurU"/>
    <property type="match status" value="1"/>
</dbReference>
<dbReference type="NCBIfam" id="NF004684">
    <property type="entry name" value="PRK06027.1"/>
    <property type="match status" value="1"/>
</dbReference>
<feature type="active site" evidence="3">
    <location>
        <position position="233"/>
    </location>
</feature>
<dbReference type="HAMAP" id="MF_01927">
    <property type="entry name" value="PurU"/>
    <property type="match status" value="1"/>
</dbReference>
<comment type="similarity">
    <text evidence="3">Belongs to the PurU family.</text>
</comment>
<name>C6C0Q5_MARSD</name>
<keyword evidence="3" id="KW-0658">Purine biosynthesis</keyword>
<proteinExistence type="inferred from homology"/>
<dbReference type="AlphaFoldDB" id="C6C0Q5"/>
<dbReference type="Gene3D" id="3.40.50.170">
    <property type="entry name" value="Formyl transferase, N-terminal domain"/>
    <property type="match status" value="1"/>
</dbReference>
<dbReference type="KEGG" id="dsa:Desal_2950"/>
<evidence type="ECO:0000256" key="3">
    <source>
        <dbReference type="HAMAP-Rule" id="MF_01927"/>
    </source>
</evidence>
<dbReference type="PIRSF" id="PIRSF036480">
    <property type="entry name" value="FormyFH4_hydr"/>
    <property type="match status" value="1"/>
</dbReference>
<dbReference type="SUPFAM" id="SSF55021">
    <property type="entry name" value="ACT-like"/>
    <property type="match status" value="1"/>
</dbReference>
<dbReference type="EC" id="3.5.1.10" evidence="3 4"/>
<organism evidence="6 7">
    <name type="scientific">Maridesulfovibrio salexigens (strain ATCC 14822 / DSM 2638 / NCIMB 8403 / VKM B-1763)</name>
    <name type="common">Desulfovibrio salexigens</name>
    <dbReference type="NCBI Taxonomy" id="526222"/>
    <lineage>
        <taxon>Bacteria</taxon>
        <taxon>Pseudomonadati</taxon>
        <taxon>Thermodesulfobacteriota</taxon>
        <taxon>Desulfovibrionia</taxon>
        <taxon>Desulfovibrionales</taxon>
        <taxon>Desulfovibrionaceae</taxon>
        <taxon>Maridesulfovibrio</taxon>
    </lineage>
</organism>
<keyword evidence="1 3" id="KW-0554">One-carbon metabolism</keyword>
<dbReference type="OrthoDB" id="9806170at2"/>
<dbReference type="Pfam" id="PF00551">
    <property type="entry name" value="Formyl_trans_N"/>
    <property type="match status" value="1"/>
</dbReference>
<keyword evidence="7" id="KW-1185">Reference proteome</keyword>
<dbReference type="PANTHER" id="PTHR42706">
    <property type="entry name" value="FORMYLTETRAHYDROFOLATE DEFORMYLASE"/>
    <property type="match status" value="1"/>
</dbReference>
<dbReference type="EMBL" id="CP001649">
    <property type="protein sequence ID" value="ACS81002.1"/>
    <property type="molecule type" value="Genomic_DNA"/>
</dbReference>
<evidence type="ECO:0000256" key="4">
    <source>
        <dbReference type="NCBIfam" id="TIGR00655"/>
    </source>
</evidence>
<comment type="function">
    <text evidence="3">Catalyzes the hydrolysis of 10-formyltetrahydrofolate (formyl-FH4) to formate and tetrahydrofolate (FH4).</text>
</comment>
<dbReference type="GO" id="GO:0006189">
    <property type="term" value="P:'de novo' IMP biosynthetic process"/>
    <property type="evidence" value="ECO:0007669"/>
    <property type="project" value="UniProtKB-UniRule"/>
</dbReference>
<dbReference type="InterPro" id="IPR004810">
    <property type="entry name" value="PurU"/>
</dbReference>
<sequence>MTSSRESTAYLTVSCKDRPGIVSAVSGFLFSKNANIIHSDQHSSDPVGGRFFLRMKFHMNGIEDGLEEFRQEFAEKVADKFDMEWNINPAWIKKKTAILVSKFDHALMDLLWRAKRDELHTEITMVISNHDDLRKAVESFDVPFHHVPVEKGNKEASENKILELMEGNADLVILARYMQILTPKLIDAYPNRIINIHHSFLPAFVGADPYRRAGERGVKLIGATAHYVTEELDQGPIIEQDVIRVSHRHDYEELKVLGRDIERQVLSRAVKWHLTERVLVDGNKTVVFT</sequence>
<dbReference type="InterPro" id="IPR044074">
    <property type="entry name" value="PurU_ACT"/>
</dbReference>
<dbReference type="PROSITE" id="PS51671">
    <property type="entry name" value="ACT"/>
    <property type="match status" value="1"/>
</dbReference>
<dbReference type="CDD" id="cd04875">
    <property type="entry name" value="ACT_F4HF-DF"/>
    <property type="match status" value="1"/>
</dbReference>
<evidence type="ECO:0000313" key="6">
    <source>
        <dbReference type="EMBL" id="ACS81002.1"/>
    </source>
</evidence>
<dbReference type="InterPro" id="IPR041729">
    <property type="entry name" value="Formyl-FH4-Hydrolase_C"/>
</dbReference>
<dbReference type="InterPro" id="IPR045865">
    <property type="entry name" value="ACT-like_dom_sf"/>
</dbReference>
<dbReference type="GO" id="GO:0008864">
    <property type="term" value="F:formyltetrahydrofolate deformylase activity"/>
    <property type="evidence" value="ECO:0007669"/>
    <property type="project" value="UniProtKB-UniRule"/>
</dbReference>
<dbReference type="Proteomes" id="UP000002601">
    <property type="component" value="Chromosome"/>
</dbReference>
<protein>
    <recommendedName>
        <fullName evidence="3 4">Formyltetrahydrofolate deformylase</fullName>
        <ecNumber evidence="3 4">3.5.1.10</ecNumber>
    </recommendedName>
    <alternativeName>
        <fullName evidence="3">Formyl-FH(4) hydrolase</fullName>
    </alternativeName>
</protein>
<dbReference type="UniPathway" id="UPA00074">
    <property type="reaction ID" value="UER00170"/>
</dbReference>
<evidence type="ECO:0000259" key="5">
    <source>
        <dbReference type="PROSITE" id="PS51671"/>
    </source>
</evidence>
<evidence type="ECO:0000256" key="2">
    <source>
        <dbReference type="ARBA" id="ARBA00022801"/>
    </source>
</evidence>
<dbReference type="CDD" id="cd08648">
    <property type="entry name" value="FMT_core_Formyl-FH4-Hydrolase_C"/>
    <property type="match status" value="1"/>
</dbReference>
<dbReference type="Gene3D" id="3.30.70.260">
    <property type="match status" value="1"/>
</dbReference>
<dbReference type="InterPro" id="IPR002912">
    <property type="entry name" value="ACT_dom"/>
</dbReference>
<dbReference type="SUPFAM" id="SSF53328">
    <property type="entry name" value="Formyltransferase"/>
    <property type="match status" value="1"/>
</dbReference>
<gene>
    <name evidence="3" type="primary">purU</name>
    <name evidence="6" type="ordered locus">Desal_2950</name>
</gene>
<evidence type="ECO:0000256" key="1">
    <source>
        <dbReference type="ARBA" id="ARBA00022563"/>
    </source>
</evidence>
<dbReference type="Pfam" id="PF01842">
    <property type="entry name" value="ACT"/>
    <property type="match status" value="1"/>
</dbReference>
<dbReference type="eggNOG" id="COG0788">
    <property type="taxonomic scope" value="Bacteria"/>
</dbReference>
<dbReference type="HOGENOM" id="CLU_038395_3_0_7"/>
<feature type="domain" description="ACT" evidence="5">
    <location>
        <begin position="10"/>
        <end position="88"/>
    </location>
</feature>
<keyword evidence="2 3" id="KW-0378">Hydrolase</keyword>
<comment type="catalytic activity">
    <reaction evidence="3">
        <text>(6R)-10-formyltetrahydrofolate + H2O = (6S)-5,6,7,8-tetrahydrofolate + formate + H(+)</text>
        <dbReference type="Rhea" id="RHEA:19833"/>
        <dbReference type="ChEBI" id="CHEBI:15377"/>
        <dbReference type="ChEBI" id="CHEBI:15378"/>
        <dbReference type="ChEBI" id="CHEBI:15740"/>
        <dbReference type="ChEBI" id="CHEBI:57453"/>
        <dbReference type="ChEBI" id="CHEBI:195366"/>
        <dbReference type="EC" id="3.5.1.10"/>
    </reaction>
</comment>
<dbReference type="InterPro" id="IPR036477">
    <property type="entry name" value="Formyl_transf_N_sf"/>
</dbReference>
<dbReference type="PANTHER" id="PTHR42706:SF1">
    <property type="entry name" value="FORMYLTETRAHYDROFOLATE DEFORMYLASE 2, MITOCHONDRIAL"/>
    <property type="match status" value="1"/>
</dbReference>
<dbReference type="InterPro" id="IPR002376">
    <property type="entry name" value="Formyl_transf_N"/>
</dbReference>
<dbReference type="PRINTS" id="PR01575">
    <property type="entry name" value="FFH4HYDRLASE"/>
</dbReference>
<dbReference type="GO" id="GO:0006730">
    <property type="term" value="P:one-carbon metabolic process"/>
    <property type="evidence" value="ECO:0007669"/>
    <property type="project" value="UniProtKB-KW"/>
</dbReference>
<dbReference type="RefSeq" id="WP_015852818.1">
    <property type="nucleotide sequence ID" value="NC_012881.1"/>
</dbReference>
<accession>C6C0Q5</accession>